<keyword evidence="1" id="KW-0472">Membrane</keyword>
<keyword evidence="1" id="KW-0812">Transmembrane</keyword>
<proteinExistence type="predicted"/>
<dbReference type="InterPro" id="IPR029058">
    <property type="entry name" value="AB_hydrolase_fold"/>
</dbReference>
<evidence type="ECO:0000256" key="1">
    <source>
        <dbReference type="SAM" id="Phobius"/>
    </source>
</evidence>
<dbReference type="Gene3D" id="3.40.50.1820">
    <property type="entry name" value="alpha/beta hydrolase"/>
    <property type="match status" value="1"/>
</dbReference>
<dbReference type="EMBL" id="CP053085">
    <property type="protein sequence ID" value="QJR35486.1"/>
    <property type="molecule type" value="Genomic_DNA"/>
</dbReference>
<sequence length="343" mass="37481">MIDPRAARRTKRAVRFAVGLFLLGTIFLSGPRPSVEWTDTSPYAATMHVVASALPDSIAEFPQWFATQERAAGVTDPDVAKRVMFADSVHPSKTAWSVVYLHGFSATRQETSPLSEEVARALGANLYETRLRGHGLPGDSLGHVQARDWMGDAAFSLDVARRLGDSVLVIGTSTGGTLGVWLATLPKPVREGLHALVLISPNFGPKDPDAGLLTLPWAEVVLPRFIPQREWTAKNDEQKRFWTMRYPSAALFPMQALVEHVRDAALSGYDVPTLAFYNEGDNVVDAKRTTTWLDALDAEGTVKAQRVVVIPTTGEDGHVIAGRIVSPSQTATFRDRIVAFVRP</sequence>
<keyword evidence="3" id="KW-1185">Reference proteome</keyword>
<feature type="transmembrane region" description="Helical" evidence="1">
    <location>
        <begin position="12"/>
        <end position="30"/>
    </location>
</feature>
<reference evidence="2 3" key="1">
    <citation type="submission" date="2020-05" db="EMBL/GenBank/DDBJ databases">
        <title>Complete genome sequence of Gemmatimonas greenlandica TET16.</title>
        <authorList>
            <person name="Zeng Y."/>
        </authorList>
    </citation>
    <scope>NUCLEOTIDE SEQUENCE [LARGE SCALE GENOMIC DNA]</scope>
    <source>
        <strain evidence="2 3">TET16</strain>
    </source>
</reference>
<organism evidence="2 3">
    <name type="scientific">Gemmatimonas groenlandica</name>
    <dbReference type="NCBI Taxonomy" id="2732249"/>
    <lineage>
        <taxon>Bacteria</taxon>
        <taxon>Pseudomonadati</taxon>
        <taxon>Gemmatimonadota</taxon>
        <taxon>Gemmatimonadia</taxon>
        <taxon>Gemmatimonadales</taxon>
        <taxon>Gemmatimonadaceae</taxon>
        <taxon>Gemmatimonas</taxon>
    </lineage>
</organism>
<dbReference type="SUPFAM" id="SSF53474">
    <property type="entry name" value="alpha/beta-Hydrolases"/>
    <property type="match status" value="1"/>
</dbReference>
<dbReference type="RefSeq" id="WP_171224916.1">
    <property type="nucleotide sequence ID" value="NZ_CP053085.1"/>
</dbReference>
<dbReference type="Proteomes" id="UP000500938">
    <property type="component" value="Chromosome"/>
</dbReference>
<name>A0A6M4IPY0_9BACT</name>
<evidence type="ECO:0000313" key="3">
    <source>
        <dbReference type="Proteomes" id="UP000500938"/>
    </source>
</evidence>
<evidence type="ECO:0000313" key="2">
    <source>
        <dbReference type="EMBL" id="QJR35486.1"/>
    </source>
</evidence>
<dbReference type="AlphaFoldDB" id="A0A6M4IPY0"/>
<keyword evidence="1" id="KW-1133">Transmembrane helix</keyword>
<gene>
    <name evidence="2" type="ORF">HKW67_08195</name>
</gene>
<protein>
    <submittedName>
        <fullName evidence="2">Uncharacterized protein</fullName>
    </submittedName>
</protein>
<dbReference type="KEGG" id="ggr:HKW67_08195"/>
<accession>A0A6M4IPY0</accession>